<dbReference type="EC" id="3.1.4.12" evidence="2"/>
<evidence type="ECO:0000256" key="1">
    <source>
        <dbReference type="SAM" id="Phobius"/>
    </source>
</evidence>
<dbReference type="EMBL" id="GEMB01003013">
    <property type="protein sequence ID" value="JAS00191.1"/>
    <property type="molecule type" value="Transcribed_RNA"/>
</dbReference>
<accession>A0A161MB15</accession>
<dbReference type="GO" id="GO:0004767">
    <property type="term" value="F:sphingomyelin phosphodiesterase activity"/>
    <property type="evidence" value="ECO:0007669"/>
    <property type="project" value="UniProtKB-EC"/>
</dbReference>
<keyword evidence="1" id="KW-0812">Transmembrane</keyword>
<name>A0A161MB15_TRIIF</name>
<dbReference type="AlphaFoldDB" id="A0A161MB15"/>
<feature type="non-terminal residue" evidence="2">
    <location>
        <position position="1"/>
    </location>
</feature>
<sequence length="43" mass="5344">VFSFFFFLFFFLKLTVLRQFLILFFLRNCTKNGKIILYLINRT</sequence>
<reference evidence="2" key="2">
    <citation type="journal article" date="2017" name="J. Med. Entomol.">
        <title>Transcriptome Analysis of the Triatoma infestans (Hemiptera: Reduviidae) Integument.</title>
        <authorList>
            <person name="Calderon-Fernandez G.M."/>
            <person name="Moriconi D.E."/>
            <person name="Dulbecco A.B."/>
            <person name="Juarez M.P."/>
        </authorList>
    </citation>
    <scope>NUCLEOTIDE SEQUENCE</scope>
    <source>
        <strain evidence="2">Int1</strain>
        <tissue evidence="2">Integument</tissue>
    </source>
</reference>
<proteinExistence type="predicted"/>
<protein>
    <submittedName>
        <fullName evidence="2">Ras-like protein 2</fullName>
        <ecNumber evidence="2">3.1.4.12</ecNumber>
    </submittedName>
</protein>
<organism evidence="2">
    <name type="scientific">Triatoma infestans</name>
    <name type="common">Assassin bug</name>
    <dbReference type="NCBI Taxonomy" id="30076"/>
    <lineage>
        <taxon>Eukaryota</taxon>
        <taxon>Metazoa</taxon>
        <taxon>Ecdysozoa</taxon>
        <taxon>Arthropoda</taxon>
        <taxon>Hexapoda</taxon>
        <taxon>Insecta</taxon>
        <taxon>Pterygota</taxon>
        <taxon>Neoptera</taxon>
        <taxon>Paraneoptera</taxon>
        <taxon>Hemiptera</taxon>
        <taxon>Heteroptera</taxon>
        <taxon>Panheteroptera</taxon>
        <taxon>Cimicomorpha</taxon>
        <taxon>Reduviidae</taxon>
        <taxon>Triatominae</taxon>
        <taxon>Triatoma</taxon>
    </lineage>
</organism>
<evidence type="ECO:0000313" key="2">
    <source>
        <dbReference type="EMBL" id="JAS00191.1"/>
    </source>
</evidence>
<keyword evidence="1" id="KW-1133">Transmembrane helix</keyword>
<keyword evidence="1" id="KW-0472">Membrane</keyword>
<keyword evidence="2" id="KW-0378">Hydrolase</keyword>
<reference evidence="2" key="1">
    <citation type="submission" date="2016-04" db="EMBL/GenBank/DDBJ databases">
        <authorList>
            <person name="Calderon-Fernandez G.M.Sr."/>
        </authorList>
    </citation>
    <scope>NUCLEOTIDE SEQUENCE</scope>
    <source>
        <strain evidence="2">Int1</strain>
        <tissue evidence="2">Integument</tissue>
    </source>
</reference>
<feature type="transmembrane region" description="Helical" evidence="1">
    <location>
        <begin position="6"/>
        <end position="26"/>
    </location>
</feature>